<organism evidence="5 6">
    <name type="scientific">Alteribacillus persepolensis</name>
    <dbReference type="NCBI Taxonomy" id="568899"/>
    <lineage>
        <taxon>Bacteria</taxon>
        <taxon>Bacillati</taxon>
        <taxon>Bacillota</taxon>
        <taxon>Bacilli</taxon>
        <taxon>Bacillales</taxon>
        <taxon>Bacillaceae</taxon>
        <taxon>Alteribacillus</taxon>
    </lineage>
</organism>
<dbReference type="STRING" id="568899.SAMN05192534_1284"/>
<keyword evidence="6" id="KW-1185">Reference proteome</keyword>
<evidence type="ECO:0000256" key="1">
    <source>
        <dbReference type="ARBA" id="ARBA00022491"/>
    </source>
</evidence>
<dbReference type="Gene3D" id="1.10.357.10">
    <property type="entry name" value="Tetracycline Repressor, domain 2"/>
    <property type="match status" value="1"/>
</dbReference>
<dbReference type="InterPro" id="IPR009057">
    <property type="entry name" value="Homeodomain-like_sf"/>
</dbReference>
<dbReference type="Gene3D" id="1.10.10.60">
    <property type="entry name" value="Homeodomain-like"/>
    <property type="match status" value="1"/>
</dbReference>
<name>A0A1G8J128_9BACI</name>
<dbReference type="PANTHER" id="PTHR43479:SF11">
    <property type="entry name" value="ACREF_ENVCD OPERON REPRESSOR-RELATED"/>
    <property type="match status" value="1"/>
</dbReference>
<sequence length="194" mass="22631">MKLREKKAAKKKEEILRSASKIISRRGYDGATMEDIAAELLMTKGALYYYFKNKEELLYQCHVLVLSEAEEKLESIYRENISSIEKMRKAIRFHIEVAITEKETFNLIIKPEMTFSEKHISKVLKQRDDYAGVFDKIIQEGVQSGEFVVKEKKMARMIILGSMNWIQQWYIPGGEKGIDDISKVYAEYLLKMLT</sequence>
<dbReference type="PRINTS" id="PR00455">
    <property type="entry name" value="HTHTETR"/>
</dbReference>
<evidence type="ECO:0000256" key="2">
    <source>
        <dbReference type="ARBA" id="ARBA00023125"/>
    </source>
</evidence>
<dbReference type="SUPFAM" id="SSF46689">
    <property type="entry name" value="Homeodomain-like"/>
    <property type="match status" value="1"/>
</dbReference>
<keyword evidence="1" id="KW-0678">Repressor</keyword>
<dbReference type="Pfam" id="PF00440">
    <property type="entry name" value="TetR_N"/>
    <property type="match status" value="1"/>
</dbReference>
<dbReference type="SUPFAM" id="SSF48498">
    <property type="entry name" value="Tetracyclin repressor-like, C-terminal domain"/>
    <property type="match status" value="1"/>
</dbReference>
<accession>A0A1G8J128</accession>
<dbReference type="RefSeq" id="WP_091276098.1">
    <property type="nucleotide sequence ID" value="NZ_FNDK01000028.1"/>
</dbReference>
<proteinExistence type="predicted"/>
<gene>
    <name evidence="5" type="ORF">SAMN05192534_1284</name>
</gene>
<dbReference type="GO" id="GO:0003677">
    <property type="term" value="F:DNA binding"/>
    <property type="evidence" value="ECO:0007669"/>
    <property type="project" value="UniProtKB-UniRule"/>
</dbReference>
<dbReference type="InterPro" id="IPR041490">
    <property type="entry name" value="KstR2_TetR_C"/>
</dbReference>
<feature type="domain" description="HTH tetR-type" evidence="4">
    <location>
        <begin position="9"/>
        <end position="69"/>
    </location>
</feature>
<dbReference type="OrthoDB" id="9814200at2"/>
<dbReference type="PROSITE" id="PS50977">
    <property type="entry name" value="HTH_TETR_2"/>
    <property type="match status" value="1"/>
</dbReference>
<evidence type="ECO:0000256" key="3">
    <source>
        <dbReference type="PROSITE-ProRule" id="PRU00335"/>
    </source>
</evidence>
<dbReference type="EMBL" id="FNDK01000028">
    <property type="protein sequence ID" value="SDI24846.1"/>
    <property type="molecule type" value="Genomic_DNA"/>
</dbReference>
<dbReference type="Proteomes" id="UP000199163">
    <property type="component" value="Unassembled WGS sequence"/>
</dbReference>
<dbReference type="InterPro" id="IPR050624">
    <property type="entry name" value="HTH-type_Tx_Regulator"/>
</dbReference>
<dbReference type="Pfam" id="PF17932">
    <property type="entry name" value="TetR_C_24"/>
    <property type="match status" value="1"/>
</dbReference>
<evidence type="ECO:0000259" key="4">
    <source>
        <dbReference type="PROSITE" id="PS50977"/>
    </source>
</evidence>
<dbReference type="InterPro" id="IPR036271">
    <property type="entry name" value="Tet_transcr_reg_TetR-rel_C_sf"/>
</dbReference>
<protein>
    <submittedName>
        <fullName evidence="5">Transcriptional regulator, TetR family</fullName>
    </submittedName>
</protein>
<evidence type="ECO:0000313" key="5">
    <source>
        <dbReference type="EMBL" id="SDI24846.1"/>
    </source>
</evidence>
<feature type="DNA-binding region" description="H-T-H motif" evidence="3">
    <location>
        <begin position="32"/>
        <end position="51"/>
    </location>
</feature>
<dbReference type="InterPro" id="IPR001647">
    <property type="entry name" value="HTH_TetR"/>
</dbReference>
<reference evidence="5 6" key="1">
    <citation type="submission" date="2016-10" db="EMBL/GenBank/DDBJ databases">
        <authorList>
            <person name="de Groot N.N."/>
        </authorList>
    </citation>
    <scope>NUCLEOTIDE SEQUENCE [LARGE SCALE GENOMIC DNA]</scope>
    <source>
        <strain evidence="5 6">DSM 21632</strain>
    </source>
</reference>
<keyword evidence="2 3" id="KW-0238">DNA-binding</keyword>
<dbReference type="PANTHER" id="PTHR43479">
    <property type="entry name" value="ACREF/ENVCD OPERON REPRESSOR-RELATED"/>
    <property type="match status" value="1"/>
</dbReference>
<dbReference type="AlphaFoldDB" id="A0A1G8J128"/>
<evidence type="ECO:0000313" key="6">
    <source>
        <dbReference type="Proteomes" id="UP000199163"/>
    </source>
</evidence>